<dbReference type="GO" id="GO:1904430">
    <property type="term" value="P:negative regulation of t-circle formation"/>
    <property type="evidence" value="ECO:0007669"/>
    <property type="project" value="TreeGrafter"/>
</dbReference>
<dbReference type="InterPro" id="IPR045028">
    <property type="entry name" value="DinG/Rad3-like"/>
</dbReference>
<dbReference type="SMART" id="SM00488">
    <property type="entry name" value="DEXDc2"/>
    <property type="match status" value="1"/>
</dbReference>
<name>A0A3P7JEP6_STRVU</name>
<dbReference type="EMBL" id="UYYB01094520">
    <property type="protein sequence ID" value="VDM74537.1"/>
    <property type="molecule type" value="Genomic_DNA"/>
</dbReference>
<keyword evidence="3" id="KW-0067">ATP-binding</keyword>
<dbReference type="InterPro" id="IPR006554">
    <property type="entry name" value="Helicase-like_DEXD_c2"/>
</dbReference>
<evidence type="ECO:0000259" key="4">
    <source>
        <dbReference type="PROSITE" id="PS51193"/>
    </source>
</evidence>
<dbReference type="GO" id="GO:0016818">
    <property type="term" value="F:hydrolase activity, acting on acid anhydrides, in phosphorus-containing anhydrides"/>
    <property type="evidence" value="ECO:0007669"/>
    <property type="project" value="InterPro"/>
</dbReference>
<dbReference type="Proteomes" id="UP000270094">
    <property type="component" value="Unassembled WGS sequence"/>
</dbReference>
<dbReference type="Gene3D" id="3.40.50.300">
    <property type="entry name" value="P-loop containing nucleotide triphosphate hydrolases"/>
    <property type="match status" value="1"/>
</dbReference>
<evidence type="ECO:0000256" key="2">
    <source>
        <dbReference type="ARBA" id="ARBA00022801"/>
    </source>
</evidence>
<keyword evidence="6" id="KW-1185">Reference proteome</keyword>
<dbReference type="InterPro" id="IPR002464">
    <property type="entry name" value="DNA/RNA_helicase_DEAH_CS"/>
</dbReference>
<dbReference type="PROSITE" id="PS00690">
    <property type="entry name" value="DEAH_ATP_HELICASE"/>
    <property type="match status" value="1"/>
</dbReference>
<accession>A0A3P7JEP6</accession>
<dbReference type="PROSITE" id="PS51193">
    <property type="entry name" value="HELICASE_ATP_BIND_2"/>
    <property type="match status" value="1"/>
</dbReference>
<organism evidence="5 6">
    <name type="scientific">Strongylus vulgaris</name>
    <name type="common">Blood worm</name>
    <dbReference type="NCBI Taxonomy" id="40348"/>
    <lineage>
        <taxon>Eukaryota</taxon>
        <taxon>Metazoa</taxon>
        <taxon>Ecdysozoa</taxon>
        <taxon>Nematoda</taxon>
        <taxon>Chromadorea</taxon>
        <taxon>Rhabditida</taxon>
        <taxon>Rhabditina</taxon>
        <taxon>Rhabditomorpha</taxon>
        <taxon>Strongyloidea</taxon>
        <taxon>Strongylidae</taxon>
        <taxon>Strongylus</taxon>
    </lineage>
</organism>
<dbReference type="GO" id="GO:0045910">
    <property type="term" value="P:negative regulation of DNA recombination"/>
    <property type="evidence" value="ECO:0007669"/>
    <property type="project" value="TreeGrafter"/>
</dbReference>
<dbReference type="GO" id="GO:0005524">
    <property type="term" value="F:ATP binding"/>
    <property type="evidence" value="ECO:0007669"/>
    <property type="project" value="UniProtKB-KW"/>
</dbReference>
<dbReference type="InterPro" id="IPR014013">
    <property type="entry name" value="Helic_SF1/SF2_ATP-bd_DinG/Rad3"/>
</dbReference>
<dbReference type="Pfam" id="PF06733">
    <property type="entry name" value="DEAD_2"/>
    <property type="match status" value="1"/>
</dbReference>
<dbReference type="InterPro" id="IPR027417">
    <property type="entry name" value="P-loop_NTPase"/>
</dbReference>
<reference evidence="5 6" key="1">
    <citation type="submission" date="2018-11" db="EMBL/GenBank/DDBJ databases">
        <authorList>
            <consortium name="Pathogen Informatics"/>
        </authorList>
    </citation>
    <scope>NUCLEOTIDE SEQUENCE [LARGE SCALE GENOMIC DNA]</scope>
</reference>
<dbReference type="GO" id="GO:0010569">
    <property type="term" value="P:regulation of double-strand break repair via homologous recombination"/>
    <property type="evidence" value="ECO:0007669"/>
    <property type="project" value="TreeGrafter"/>
</dbReference>
<dbReference type="GO" id="GO:0003677">
    <property type="term" value="F:DNA binding"/>
    <property type="evidence" value="ECO:0007669"/>
    <property type="project" value="InterPro"/>
</dbReference>
<sequence>MRLASGSIGLEFIDNSGSNCLAHSRPRERRVSNLSGPGAATFLPRIYYCSRTHSQLAQVVRELNRTIIRATVLGSRDQLCIHDRVCKESAICRGMVSKRTCYYYNNFDNAHLDQLSEIFTVESGVPDIEDMVAVGRKQGVCPFYRCRQMQETAELVLLPYNYIIDPQLRKIHRVDLSGSIVIFDEAHNLVIHCLSLLQQLVIADLGERL</sequence>
<dbReference type="InterPro" id="IPR010614">
    <property type="entry name" value="RAD3-like_helicase_DEAD"/>
</dbReference>
<gene>
    <name evidence="5" type="ORF">SVUK_LOCUS9535</name>
</gene>
<protein>
    <recommendedName>
        <fullName evidence="4">Helicase ATP-binding domain-containing protein</fullName>
    </recommendedName>
</protein>
<evidence type="ECO:0000256" key="3">
    <source>
        <dbReference type="ARBA" id="ARBA00022840"/>
    </source>
</evidence>
<evidence type="ECO:0000313" key="6">
    <source>
        <dbReference type="Proteomes" id="UP000270094"/>
    </source>
</evidence>
<evidence type="ECO:0000256" key="1">
    <source>
        <dbReference type="ARBA" id="ARBA00022741"/>
    </source>
</evidence>
<keyword evidence="1" id="KW-0547">Nucleotide-binding</keyword>
<proteinExistence type="predicted"/>
<dbReference type="GO" id="GO:0003678">
    <property type="term" value="F:DNA helicase activity"/>
    <property type="evidence" value="ECO:0007669"/>
    <property type="project" value="InterPro"/>
</dbReference>
<dbReference type="AlphaFoldDB" id="A0A3P7JEP6"/>
<dbReference type="GO" id="GO:0090657">
    <property type="term" value="P:telomeric loop disassembly"/>
    <property type="evidence" value="ECO:0007669"/>
    <property type="project" value="TreeGrafter"/>
</dbReference>
<dbReference type="PANTHER" id="PTHR11472">
    <property type="entry name" value="DNA REPAIR DEAD HELICASE RAD3/XP-D SUBFAMILY MEMBER"/>
    <property type="match status" value="1"/>
</dbReference>
<dbReference type="GO" id="GO:0005634">
    <property type="term" value="C:nucleus"/>
    <property type="evidence" value="ECO:0007669"/>
    <property type="project" value="TreeGrafter"/>
</dbReference>
<dbReference type="PANTHER" id="PTHR11472:SF34">
    <property type="entry name" value="REGULATOR OF TELOMERE ELONGATION HELICASE 1"/>
    <property type="match status" value="1"/>
</dbReference>
<dbReference type="GO" id="GO:0070182">
    <property type="term" value="F:DNA polymerase binding"/>
    <property type="evidence" value="ECO:0007669"/>
    <property type="project" value="TreeGrafter"/>
</dbReference>
<dbReference type="OrthoDB" id="19182at2759"/>
<evidence type="ECO:0000313" key="5">
    <source>
        <dbReference type="EMBL" id="VDM74537.1"/>
    </source>
</evidence>
<feature type="domain" description="Helicase ATP-binding" evidence="4">
    <location>
        <begin position="1"/>
        <end position="209"/>
    </location>
</feature>
<keyword evidence="2" id="KW-0378">Hydrolase</keyword>